<protein>
    <recommendedName>
        <fullName evidence="2">site-specific DNA-methyltransferase (adenine-specific)</fullName>
        <ecNumber evidence="2">2.1.1.72</ecNumber>
    </recommendedName>
</protein>
<sequence>MHSPNLTQDNIARIRDLFPGCVTEAKGEDGTVKLAVDFDQLRQELAESIVEGPQERYHLNWPGKREASLAANAPIAKTLRPSPDESVDFDTTKNLFIEGDNLDALKLLQETYLGKVKMIYIDPPYNTGNDFIYEDDFAEDVESYKLRSNQKDEEGNRLTHNTPTNGRFHSDWLSMIYARLKLARNLLTDDGVIFISIDDNEGSNLHRLCDEIFGGENFVAQLTVIVKPEGRRYGFFAKTHDYMLVYCKNHEYANLNEILVEGLEHPHSDELGGFTLKGLRNRNVQAFNSTNRPNLRYPFFVDKHKPDANGFFKVSTVPFDGAVKVEASTVDGLQSVWRWGKDKSEKEKDSLLAYEGNDGEIRIFQKERKLSQMAKTVLADKEIISNKGTKELQALLGKGIFDFPKPVALIKLVTTIGSNEESLILDFFSGSATTAHAVMQLNAEDGGARKFIMVQMPELTDIHSEAFKAGYKSIADIGKERIRRAGKKISNENPNVDVGFRVLKIETSNMADVYYAPDALDKAKFDLFVDNIKPDRTPEDLLFQVMLDWGVDLALPITKQSIQGKEVFFVDGNAL</sequence>
<evidence type="ECO:0000313" key="9">
    <source>
        <dbReference type="Proteomes" id="UP000321110"/>
    </source>
</evidence>
<dbReference type="GO" id="GO:0032259">
    <property type="term" value="P:methylation"/>
    <property type="evidence" value="ECO:0007669"/>
    <property type="project" value="UniProtKB-KW"/>
</dbReference>
<evidence type="ECO:0000313" key="8">
    <source>
        <dbReference type="EMBL" id="TXI31846.1"/>
    </source>
</evidence>
<dbReference type="InterPro" id="IPR002052">
    <property type="entry name" value="DNA_methylase_N6_adenine_CS"/>
</dbReference>
<dbReference type="PRINTS" id="PR00506">
    <property type="entry name" value="D21N6MTFRASE"/>
</dbReference>
<proteinExistence type="inferred from homology"/>
<evidence type="ECO:0000256" key="5">
    <source>
        <dbReference type="ARBA" id="ARBA00022691"/>
    </source>
</evidence>
<evidence type="ECO:0000256" key="3">
    <source>
        <dbReference type="ARBA" id="ARBA00022603"/>
    </source>
</evidence>
<evidence type="ECO:0000256" key="1">
    <source>
        <dbReference type="ARBA" id="ARBA00006594"/>
    </source>
</evidence>
<feature type="domain" description="DNA methylase N-4/N-6" evidence="7">
    <location>
        <begin position="116"/>
        <end position="452"/>
    </location>
</feature>
<comment type="catalytic activity">
    <reaction evidence="6">
        <text>a 2'-deoxyadenosine in DNA + S-adenosyl-L-methionine = an N(6)-methyl-2'-deoxyadenosine in DNA + S-adenosyl-L-homocysteine + H(+)</text>
        <dbReference type="Rhea" id="RHEA:15197"/>
        <dbReference type="Rhea" id="RHEA-COMP:12418"/>
        <dbReference type="Rhea" id="RHEA-COMP:12419"/>
        <dbReference type="ChEBI" id="CHEBI:15378"/>
        <dbReference type="ChEBI" id="CHEBI:57856"/>
        <dbReference type="ChEBI" id="CHEBI:59789"/>
        <dbReference type="ChEBI" id="CHEBI:90615"/>
        <dbReference type="ChEBI" id="CHEBI:90616"/>
        <dbReference type="EC" id="2.1.1.72"/>
    </reaction>
</comment>
<accession>A0A5C7W257</accession>
<dbReference type="PROSITE" id="PS00092">
    <property type="entry name" value="N6_MTASE"/>
    <property type="match status" value="1"/>
</dbReference>
<keyword evidence="5" id="KW-0949">S-adenosyl-L-methionine</keyword>
<dbReference type="InterPro" id="IPR002295">
    <property type="entry name" value="N4/N6-MTase_EcoPI_Mod-like"/>
</dbReference>
<keyword evidence="3 8" id="KW-0489">Methyltransferase</keyword>
<evidence type="ECO:0000256" key="6">
    <source>
        <dbReference type="ARBA" id="ARBA00047942"/>
    </source>
</evidence>
<name>A0A5C7W257_AQUAC</name>
<comment type="caution">
    <text evidence="8">The sequence shown here is derived from an EMBL/GenBank/DDBJ whole genome shotgun (WGS) entry which is preliminary data.</text>
</comment>
<dbReference type="GO" id="GO:0009007">
    <property type="term" value="F:site-specific DNA-methyltransferase (adenine-specific) activity"/>
    <property type="evidence" value="ECO:0007669"/>
    <property type="project" value="UniProtKB-EC"/>
</dbReference>
<dbReference type="GO" id="GO:0008170">
    <property type="term" value="F:N-methyltransferase activity"/>
    <property type="evidence" value="ECO:0007669"/>
    <property type="project" value="InterPro"/>
</dbReference>
<dbReference type="GO" id="GO:0003677">
    <property type="term" value="F:DNA binding"/>
    <property type="evidence" value="ECO:0007669"/>
    <property type="project" value="InterPro"/>
</dbReference>
<dbReference type="AlphaFoldDB" id="A0A5C7W257"/>
<gene>
    <name evidence="8" type="ORF">E6Q69_10370</name>
</gene>
<dbReference type="EMBL" id="SSFO01000173">
    <property type="protein sequence ID" value="TXI31846.1"/>
    <property type="molecule type" value="Genomic_DNA"/>
</dbReference>
<evidence type="ECO:0000259" key="7">
    <source>
        <dbReference type="Pfam" id="PF01555"/>
    </source>
</evidence>
<evidence type="ECO:0000256" key="2">
    <source>
        <dbReference type="ARBA" id="ARBA00011900"/>
    </source>
</evidence>
<keyword evidence="4 8" id="KW-0808">Transferase</keyword>
<dbReference type="Gene3D" id="3.40.50.150">
    <property type="entry name" value="Vaccinia Virus protein VP39"/>
    <property type="match status" value="1"/>
</dbReference>
<comment type="similarity">
    <text evidence="1">Belongs to the N(4)/N(6)-methyltransferase family.</text>
</comment>
<dbReference type="Pfam" id="PF01555">
    <property type="entry name" value="N6_N4_Mtase"/>
    <property type="match status" value="1"/>
</dbReference>
<dbReference type="InterPro" id="IPR029063">
    <property type="entry name" value="SAM-dependent_MTases_sf"/>
</dbReference>
<dbReference type="InterPro" id="IPR002941">
    <property type="entry name" value="DNA_methylase_N4/N6"/>
</dbReference>
<dbReference type="SUPFAM" id="SSF53335">
    <property type="entry name" value="S-adenosyl-L-methionine-dependent methyltransferases"/>
    <property type="match status" value="1"/>
</dbReference>
<dbReference type="EC" id="2.1.1.72" evidence="2"/>
<evidence type="ECO:0000256" key="4">
    <source>
        <dbReference type="ARBA" id="ARBA00022679"/>
    </source>
</evidence>
<dbReference type="PIRSF" id="PIRSF015855">
    <property type="entry name" value="TypeIII_Mtase_mKpnI"/>
    <property type="match status" value="1"/>
</dbReference>
<organism evidence="8 9">
    <name type="scientific">Aquipseudomonas alcaligenes</name>
    <name type="common">Pseudomonas alcaligenes</name>
    <dbReference type="NCBI Taxonomy" id="43263"/>
    <lineage>
        <taxon>Bacteria</taxon>
        <taxon>Pseudomonadati</taxon>
        <taxon>Pseudomonadota</taxon>
        <taxon>Gammaproteobacteria</taxon>
        <taxon>Pseudomonadales</taxon>
        <taxon>Pseudomonadaceae</taxon>
        <taxon>Aquipseudomonas</taxon>
    </lineage>
</organism>
<reference evidence="8 9" key="1">
    <citation type="submission" date="2018-09" db="EMBL/GenBank/DDBJ databases">
        <title>Metagenome Assembled Genomes from an Advanced Water Purification Facility.</title>
        <authorList>
            <person name="Stamps B.W."/>
            <person name="Spear J.R."/>
        </authorList>
    </citation>
    <scope>NUCLEOTIDE SEQUENCE [LARGE SCALE GENOMIC DNA]</scope>
    <source>
        <strain evidence="8">Bin_52_1</strain>
    </source>
</reference>
<dbReference type="Proteomes" id="UP000321110">
    <property type="component" value="Unassembled WGS sequence"/>
</dbReference>